<feature type="compositionally biased region" description="Basic and acidic residues" evidence="1">
    <location>
        <begin position="62"/>
        <end position="90"/>
    </location>
</feature>
<proteinExistence type="predicted"/>
<organism evidence="2">
    <name type="scientific">Amphora coffeiformis</name>
    <dbReference type="NCBI Taxonomy" id="265554"/>
    <lineage>
        <taxon>Eukaryota</taxon>
        <taxon>Sar</taxon>
        <taxon>Stramenopiles</taxon>
        <taxon>Ochrophyta</taxon>
        <taxon>Bacillariophyta</taxon>
        <taxon>Bacillariophyceae</taxon>
        <taxon>Bacillariophycidae</taxon>
        <taxon>Thalassiophysales</taxon>
        <taxon>Catenulaceae</taxon>
        <taxon>Amphora</taxon>
    </lineage>
</organism>
<feature type="region of interest" description="Disordered" evidence="1">
    <location>
        <begin position="31"/>
        <end position="121"/>
    </location>
</feature>
<sequence>MFTHRIWTRTASAAIPRQRWVAVPVGRHSQRMELHTTAPTSIKAFPEVDPKKKMPHTPTSVAEREMIRKTEKNAHSDMDEMRPPKTEKLKTAQGEEPPPKDPSTRETSTTYIQNARDDLQK</sequence>
<dbReference type="AlphaFoldDB" id="A0A7S3PD63"/>
<gene>
    <name evidence="2" type="ORF">ACOF00016_LOCUS17970</name>
</gene>
<protein>
    <submittedName>
        <fullName evidence="2">Uncharacterized protein</fullName>
    </submittedName>
</protein>
<reference evidence="2" key="1">
    <citation type="submission" date="2021-01" db="EMBL/GenBank/DDBJ databases">
        <authorList>
            <person name="Corre E."/>
            <person name="Pelletier E."/>
            <person name="Niang G."/>
            <person name="Scheremetjew M."/>
            <person name="Finn R."/>
            <person name="Kale V."/>
            <person name="Holt S."/>
            <person name="Cochrane G."/>
            <person name="Meng A."/>
            <person name="Brown T."/>
            <person name="Cohen L."/>
        </authorList>
    </citation>
    <scope>NUCLEOTIDE SEQUENCE</scope>
    <source>
        <strain evidence="2">CCMP127</strain>
    </source>
</reference>
<evidence type="ECO:0000313" key="2">
    <source>
        <dbReference type="EMBL" id="CAE0421328.1"/>
    </source>
</evidence>
<dbReference type="EMBL" id="HBIM01024256">
    <property type="protein sequence ID" value="CAE0421328.1"/>
    <property type="molecule type" value="Transcribed_RNA"/>
</dbReference>
<name>A0A7S3PD63_9STRA</name>
<evidence type="ECO:0000256" key="1">
    <source>
        <dbReference type="SAM" id="MobiDB-lite"/>
    </source>
</evidence>
<accession>A0A7S3PD63</accession>